<keyword evidence="2" id="KW-0813">Transport</keyword>
<keyword evidence="9" id="KW-1185">Reference proteome</keyword>
<keyword evidence="4" id="KW-0809">Transit peptide</keyword>
<proteinExistence type="predicted"/>
<dbReference type="GO" id="GO:0022900">
    <property type="term" value="P:electron transport chain"/>
    <property type="evidence" value="ECO:0007669"/>
    <property type="project" value="InterPro"/>
</dbReference>
<comment type="caution">
    <text evidence="8">The sequence shown here is derived from an EMBL/GenBank/DDBJ whole genome shotgun (WGS) entry which is preliminary data.</text>
</comment>
<keyword evidence="5" id="KW-0249">Electron transport</keyword>
<protein>
    <recommendedName>
        <fullName evidence="10">ETC complex I subunit</fullName>
    </recommendedName>
</protein>
<accession>A0A327KSM5</accession>
<reference evidence="8 9" key="1">
    <citation type="submission" date="2017-07" db="EMBL/GenBank/DDBJ databases">
        <title>Draft Genome Sequences of Select Purple Nonsulfur Bacteria.</title>
        <authorList>
            <person name="Lasarre B."/>
            <person name="Mckinlay J.B."/>
        </authorList>
    </citation>
    <scope>NUCLEOTIDE SEQUENCE [LARGE SCALE GENOMIC DNA]</scope>
    <source>
        <strain evidence="8 9">DSM 11907</strain>
    </source>
</reference>
<evidence type="ECO:0000256" key="4">
    <source>
        <dbReference type="ARBA" id="ARBA00022946"/>
    </source>
</evidence>
<comment type="subcellular location">
    <subcellularLocation>
        <location evidence="1">Membrane</location>
    </subcellularLocation>
</comment>
<dbReference type="EMBL" id="NPEU01000020">
    <property type="protein sequence ID" value="RAI41297.1"/>
    <property type="molecule type" value="Genomic_DNA"/>
</dbReference>
<keyword evidence="6" id="KW-0472">Membrane</keyword>
<evidence type="ECO:0000256" key="2">
    <source>
        <dbReference type="ARBA" id="ARBA00022448"/>
    </source>
</evidence>
<dbReference type="InterPro" id="IPR038532">
    <property type="entry name" value="NDUFS4-like_sf"/>
</dbReference>
<sequence>MAVPGSVPPVLIYRTERSVTQSAPGRRRWILEFERSAAPFIEPLMGWTGSSDPFASIRLEFPDCESAVGFAEKNGWDYRVIDPPARKPLIKGYADRFKYELADAMARAAHGRSKCSEQSSITRTESPSGWPNRK</sequence>
<evidence type="ECO:0000313" key="8">
    <source>
        <dbReference type="EMBL" id="RAI41297.1"/>
    </source>
</evidence>
<dbReference type="PANTHER" id="PTHR12219">
    <property type="entry name" value="NADH-UBIQUINONE OXIDOREDUCTASE"/>
    <property type="match status" value="1"/>
</dbReference>
<evidence type="ECO:0000256" key="1">
    <source>
        <dbReference type="ARBA" id="ARBA00004370"/>
    </source>
</evidence>
<dbReference type="InterPro" id="IPR006885">
    <property type="entry name" value="NADH_UbQ_FeS_4_mit-like"/>
</dbReference>
<dbReference type="Pfam" id="PF04800">
    <property type="entry name" value="NDUS4"/>
    <property type="match status" value="1"/>
</dbReference>
<evidence type="ECO:0000256" key="6">
    <source>
        <dbReference type="ARBA" id="ARBA00023136"/>
    </source>
</evidence>
<gene>
    <name evidence="8" type="ORF">CH338_03460</name>
</gene>
<dbReference type="Gene3D" id="3.30.160.190">
    <property type="entry name" value="atu1810 like domain"/>
    <property type="match status" value="1"/>
</dbReference>
<keyword evidence="3" id="KW-0679">Respiratory chain</keyword>
<evidence type="ECO:0008006" key="10">
    <source>
        <dbReference type="Google" id="ProtNLM"/>
    </source>
</evidence>
<organism evidence="8 9">
    <name type="scientific">Rhodoplanes elegans</name>
    <dbReference type="NCBI Taxonomy" id="29408"/>
    <lineage>
        <taxon>Bacteria</taxon>
        <taxon>Pseudomonadati</taxon>
        <taxon>Pseudomonadota</taxon>
        <taxon>Alphaproteobacteria</taxon>
        <taxon>Hyphomicrobiales</taxon>
        <taxon>Nitrobacteraceae</taxon>
        <taxon>Rhodoplanes</taxon>
    </lineage>
</organism>
<evidence type="ECO:0000256" key="5">
    <source>
        <dbReference type="ARBA" id="ARBA00022982"/>
    </source>
</evidence>
<name>A0A327KSM5_9BRAD</name>
<evidence type="ECO:0000256" key="7">
    <source>
        <dbReference type="SAM" id="MobiDB-lite"/>
    </source>
</evidence>
<evidence type="ECO:0000313" key="9">
    <source>
        <dbReference type="Proteomes" id="UP000248863"/>
    </source>
</evidence>
<dbReference type="AlphaFoldDB" id="A0A327KSM5"/>
<feature type="compositionally biased region" description="Polar residues" evidence="7">
    <location>
        <begin position="116"/>
        <end position="134"/>
    </location>
</feature>
<dbReference type="PANTHER" id="PTHR12219:SF8">
    <property type="entry name" value="NADH DEHYDROGENASE [UBIQUINONE] IRON-SULFUR PROTEIN 4, MITOCHONDRIAL"/>
    <property type="match status" value="1"/>
</dbReference>
<evidence type="ECO:0000256" key="3">
    <source>
        <dbReference type="ARBA" id="ARBA00022660"/>
    </source>
</evidence>
<dbReference type="GO" id="GO:0016020">
    <property type="term" value="C:membrane"/>
    <property type="evidence" value="ECO:0007669"/>
    <property type="project" value="UniProtKB-SubCell"/>
</dbReference>
<feature type="region of interest" description="Disordered" evidence="7">
    <location>
        <begin position="110"/>
        <end position="134"/>
    </location>
</feature>
<dbReference type="Proteomes" id="UP000248863">
    <property type="component" value="Unassembled WGS sequence"/>
</dbReference>
<dbReference type="OrthoDB" id="7267013at2"/>